<evidence type="ECO:0000313" key="13">
    <source>
        <dbReference type="EMBL" id="MBC6000246.1"/>
    </source>
</evidence>
<evidence type="ECO:0000259" key="12">
    <source>
        <dbReference type="PROSITE" id="PS50109"/>
    </source>
</evidence>
<dbReference type="GO" id="GO:0005886">
    <property type="term" value="C:plasma membrane"/>
    <property type="evidence" value="ECO:0007669"/>
    <property type="project" value="UniProtKB-SubCell"/>
</dbReference>
<gene>
    <name evidence="13" type="ORF">H8876_09565</name>
</gene>
<evidence type="ECO:0000256" key="10">
    <source>
        <dbReference type="ARBA" id="ARBA00023136"/>
    </source>
</evidence>
<keyword evidence="10 11" id="KW-0472">Membrane</keyword>
<evidence type="ECO:0000256" key="9">
    <source>
        <dbReference type="ARBA" id="ARBA00023012"/>
    </source>
</evidence>
<evidence type="ECO:0000256" key="7">
    <source>
        <dbReference type="ARBA" id="ARBA00022777"/>
    </source>
</evidence>
<evidence type="ECO:0000313" key="14">
    <source>
        <dbReference type="Proteomes" id="UP000644115"/>
    </source>
</evidence>
<accession>A0A923NDJ4</accession>
<protein>
    <recommendedName>
        <fullName evidence="3">histidine kinase</fullName>
        <ecNumber evidence="3">2.7.13.3</ecNumber>
    </recommendedName>
</protein>
<dbReference type="AlphaFoldDB" id="A0A923NDJ4"/>
<dbReference type="PRINTS" id="PR00344">
    <property type="entry name" value="BCTRLSENSOR"/>
</dbReference>
<feature type="domain" description="Histidine kinase" evidence="12">
    <location>
        <begin position="120"/>
        <end position="319"/>
    </location>
</feature>
<dbReference type="Gene3D" id="3.30.565.10">
    <property type="entry name" value="Histidine kinase-like ATPase, C-terminal domain"/>
    <property type="match status" value="1"/>
</dbReference>
<dbReference type="SUPFAM" id="SSF55874">
    <property type="entry name" value="ATPase domain of HSP90 chaperone/DNA topoisomerase II/histidine kinase"/>
    <property type="match status" value="1"/>
</dbReference>
<keyword evidence="9" id="KW-0902">Two-component regulatory system</keyword>
<evidence type="ECO:0000256" key="4">
    <source>
        <dbReference type="ARBA" id="ARBA00022475"/>
    </source>
</evidence>
<feature type="transmembrane region" description="Helical" evidence="11">
    <location>
        <begin position="9"/>
        <end position="29"/>
    </location>
</feature>
<evidence type="ECO:0000256" key="8">
    <source>
        <dbReference type="ARBA" id="ARBA00022989"/>
    </source>
</evidence>
<dbReference type="SMART" id="SM00387">
    <property type="entry name" value="HATPase_c"/>
    <property type="match status" value="1"/>
</dbReference>
<dbReference type="InterPro" id="IPR005467">
    <property type="entry name" value="His_kinase_dom"/>
</dbReference>
<dbReference type="InterPro" id="IPR004358">
    <property type="entry name" value="Sig_transdc_His_kin-like_C"/>
</dbReference>
<dbReference type="Proteomes" id="UP000644115">
    <property type="component" value="Unassembled WGS sequence"/>
</dbReference>
<dbReference type="Pfam" id="PF02518">
    <property type="entry name" value="HATPase_c"/>
    <property type="match status" value="1"/>
</dbReference>
<dbReference type="GO" id="GO:0000155">
    <property type="term" value="F:phosphorelay sensor kinase activity"/>
    <property type="evidence" value="ECO:0007669"/>
    <property type="project" value="TreeGrafter"/>
</dbReference>
<reference evidence="13" key="1">
    <citation type="submission" date="2020-08" db="EMBL/GenBank/DDBJ databases">
        <authorList>
            <person name="Liu C."/>
            <person name="Sun Q."/>
        </authorList>
    </citation>
    <scope>NUCLEOTIDE SEQUENCE</scope>
    <source>
        <strain evidence="13">BX16</strain>
    </source>
</reference>
<sequence>MAYLRQKRSIILTLIFFFLICAVLFYLYHVPLDCLIYTGIICLIIGSIAVITDFSRFCRSRRKLQDAMQTITVSLETLPLARTPLEHDYQQLLEILHTEQNRILDETADSKRFLQDYYAMWVHQIKVPIQAMRLLLSKEEKNSPLNLELFKIEQYVEMALSCARLESDSTDYVIRSLPLEQIVKPAVRKYAPMFISKKLSLEMSSLTATVLTDEKWAQFIVEQILSNSLKYTRTGFIRIWQKDPAALVIEDTGIGIDPADIPRLGERGFTGYNGRLDKKSTGIGLYLCKEISRRLSHTLTIESEPGKGTRVTIDFATRQLQVE</sequence>
<dbReference type="InterPro" id="IPR036890">
    <property type="entry name" value="HATPase_C_sf"/>
</dbReference>
<dbReference type="RefSeq" id="WP_249287555.1">
    <property type="nucleotide sequence ID" value="NZ_JACRWC010000112.1"/>
</dbReference>
<dbReference type="InterPro" id="IPR050351">
    <property type="entry name" value="BphY/WalK/GraS-like"/>
</dbReference>
<dbReference type="EC" id="2.7.13.3" evidence="3"/>
<proteinExistence type="predicted"/>
<dbReference type="PANTHER" id="PTHR45453:SF2">
    <property type="entry name" value="HISTIDINE KINASE"/>
    <property type="match status" value="1"/>
</dbReference>
<dbReference type="PROSITE" id="PS50109">
    <property type="entry name" value="HIS_KIN"/>
    <property type="match status" value="1"/>
</dbReference>
<keyword evidence="7 13" id="KW-0418">Kinase</keyword>
<keyword evidence="14" id="KW-1185">Reference proteome</keyword>
<name>A0A923NDJ4_9FIRM</name>
<evidence type="ECO:0000256" key="2">
    <source>
        <dbReference type="ARBA" id="ARBA00004651"/>
    </source>
</evidence>
<keyword evidence="8 11" id="KW-1133">Transmembrane helix</keyword>
<dbReference type="GO" id="GO:0004721">
    <property type="term" value="F:phosphoprotein phosphatase activity"/>
    <property type="evidence" value="ECO:0007669"/>
    <property type="project" value="TreeGrafter"/>
</dbReference>
<comment type="caution">
    <text evidence="13">The sequence shown here is derived from an EMBL/GenBank/DDBJ whole genome shotgun (WGS) entry which is preliminary data.</text>
</comment>
<feature type="transmembrane region" description="Helical" evidence="11">
    <location>
        <begin position="35"/>
        <end position="54"/>
    </location>
</feature>
<keyword evidence="5" id="KW-0808">Transferase</keyword>
<comment type="catalytic activity">
    <reaction evidence="1">
        <text>ATP + protein L-histidine = ADP + protein N-phospho-L-histidine.</text>
        <dbReference type="EC" id="2.7.13.3"/>
    </reaction>
</comment>
<dbReference type="EMBL" id="JACRWC010000112">
    <property type="protein sequence ID" value="MBC6000246.1"/>
    <property type="molecule type" value="Genomic_DNA"/>
</dbReference>
<evidence type="ECO:0000256" key="5">
    <source>
        <dbReference type="ARBA" id="ARBA00022679"/>
    </source>
</evidence>
<evidence type="ECO:0000256" key="1">
    <source>
        <dbReference type="ARBA" id="ARBA00000085"/>
    </source>
</evidence>
<dbReference type="InterPro" id="IPR003594">
    <property type="entry name" value="HATPase_dom"/>
</dbReference>
<evidence type="ECO:0000256" key="3">
    <source>
        <dbReference type="ARBA" id="ARBA00012438"/>
    </source>
</evidence>
<keyword evidence="6 11" id="KW-0812">Transmembrane</keyword>
<dbReference type="GO" id="GO:0016036">
    <property type="term" value="P:cellular response to phosphate starvation"/>
    <property type="evidence" value="ECO:0007669"/>
    <property type="project" value="TreeGrafter"/>
</dbReference>
<evidence type="ECO:0000256" key="6">
    <source>
        <dbReference type="ARBA" id="ARBA00022692"/>
    </source>
</evidence>
<comment type="subcellular location">
    <subcellularLocation>
        <location evidence="2">Cell membrane</location>
        <topology evidence="2">Multi-pass membrane protein</topology>
    </subcellularLocation>
</comment>
<evidence type="ECO:0000256" key="11">
    <source>
        <dbReference type="SAM" id="Phobius"/>
    </source>
</evidence>
<keyword evidence="4" id="KW-1003">Cell membrane</keyword>
<organism evidence="13 14">
    <name type="scientific">Lentihominibacter faecis</name>
    <dbReference type="NCBI Taxonomy" id="2764712"/>
    <lineage>
        <taxon>Bacteria</taxon>
        <taxon>Bacillati</taxon>
        <taxon>Bacillota</taxon>
        <taxon>Clostridia</taxon>
        <taxon>Peptostreptococcales</taxon>
        <taxon>Anaerovoracaceae</taxon>
        <taxon>Lentihominibacter</taxon>
    </lineage>
</organism>
<dbReference type="PANTHER" id="PTHR45453">
    <property type="entry name" value="PHOSPHATE REGULON SENSOR PROTEIN PHOR"/>
    <property type="match status" value="1"/>
</dbReference>